<dbReference type="GO" id="GO:0006352">
    <property type="term" value="P:DNA-templated transcription initiation"/>
    <property type="evidence" value="ECO:0007669"/>
    <property type="project" value="InterPro"/>
</dbReference>
<dbReference type="Pfam" id="PF04545">
    <property type="entry name" value="Sigma70_r4"/>
    <property type="match status" value="1"/>
</dbReference>
<organism evidence="7 8">
    <name type="scientific">Rhodovulum euryhalinum</name>
    <dbReference type="NCBI Taxonomy" id="35805"/>
    <lineage>
        <taxon>Bacteria</taxon>
        <taxon>Pseudomonadati</taxon>
        <taxon>Pseudomonadota</taxon>
        <taxon>Alphaproteobacteria</taxon>
        <taxon>Rhodobacterales</taxon>
        <taxon>Paracoccaceae</taxon>
        <taxon>Rhodovulum</taxon>
    </lineage>
</organism>
<comment type="similarity">
    <text evidence="1">Belongs to the sigma-70 factor family.</text>
</comment>
<dbReference type="PRINTS" id="PR00046">
    <property type="entry name" value="SIGMA70FCT"/>
</dbReference>
<evidence type="ECO:0000259" key="6">
    <source>
        <dbReference type="PROSITE" id="PS00716"/>
    </source>
</evidence>
<dbReference type="NCBIfam" id="TIGR02937">
    <property type="entry name" value="sigma70-ECF"/>
    <property type="match status" value="1"/>
</dbReference>
<keyword evidence="2" id="KW-0805">Transcription regulation</keyword>
<dbReference type="PANTHER" id="PTHR30376:SF3">
    <property type="entry name" value="RNA POLYMERASE SIGMA FACTOR RPOH"/>
    <property type="match status" value="1"/>
</dbReference>
<name>A0A4R2KI74_9RHOB</name>
<evidence type="ECO:0000256" key="1">
    <source>
        <dbReference type="ARBA" id="ARBA00007788"/>
    </source>
</evidence>
<dbReference type="InterPro" id="IPR036388">
    <property type="entry name" value="WH-like_DNA-bd_sf"/>
</dbReference>
<keyword evidence="5" id="KW-0804">Transcription</keyword>
<dbReference type="InterPro" id="IPR000943">
    <property type="entry name" value="RNA_pol_sigma70"/>
</dbReference>
<dbReference type="PANTHER" id="PTHR30376">
    <property type="entry name" value="SIGMA FACTOR RPOH HEAT SHOCK RELATED"/>
    <property type="match status" value="1"/>
</dbReference>
<protein>
    <submittedName>
        <fullName evidence="7">RNA polymerase sigma factor (Sigma-70 family)</fullName>
    </submittedName>
</protein>
<gene>
    <name evidence="7" type="ORF">EV655_1103</name>
</gene>
<evidence type="ECO:0000256" key="4">
    <source>
        <dbReference type="ARBA" id="ARBA00023125"/>
    </source>
</evidence>
<dbReference type="OrthoDB" id="9809557at2"/>
<dbReference type="SUPFAM" id="SSF88946">
    <property type="entry name" value="Sigma2 domain of RNA polymerase sigma factors"/>
    <property type="match status" value="1"/>
</dbReference>
<dbReference type="InterPro" id="IPR013324">
    <property type="entry name" value="RNA_pol_sigma_r3/r4-like"/>
</dbReference>
<dbReference type="PROSITE" id="PS00716">
    <property type="entry name" value="SIGMA70_2"/>
    <property type="match status" value="1"/>
</dbReference>
<reference evidence="7 8" key="1">
    <citation type="submission" date="2019-03" db="EMBL/GenBank/DDBJ databases">
        <title>Genomic Encyclopedia of Type Strains, Phase IV (KMG-IV): sequencing the most valuable type-strain genomes for metagenomic binning, comparative biology and taxonomic classification.</title>
        <authorList>
            <person name="Goeker M."/>
        </authorList>
    </citation>
    <scope>NUCLEOTIDE SEQUENCE [LARGE SCALE GENOMIC DNA]</scope>
    <source>
        <strain evidence="7 8">DSM 4868</strain>
    </source>
</reference>
<evidence type="ECO:0000313" key="8">
    <source>
        <dbReference type="Proteomes" id="UP000295142"/>
    </source>
</evidence>
<dbReference type="Gene3D" id="1.10.10.10">
    <property type="entry name" value="Winged helix-like DNA-binding domain superfamily/Winged helix DNA-binding domain"/>
    <property type="match status" value="1"/>
</dbReference>
<dbReference type="InterPro" id="IPR013325">
    <property type="entry name" value="RNA_pol_sigma_r2"/>
</dbReference>
<dbReference type="Proteomes" id="UP000295142">
    <property type="component" value="Unassembled WGS sequence"/>
</dbReference>
<dbReference type="InterPro" id="IPR050813">
    <property type="entry name" value="Sigma-70_Factor"/>
</dbReference>
<comment type="caution">
    <text evidence="7">The sequence shown here is derived from an EMBL/GenBank/DDBJ whole genome shotgun (WGS) entry which is preliminary data.</text>
</comment>
<dbReference type="Gene3D" id="1.20.120.1810">
    <property type="match status" value="1"/>
</dbReference>
<dbReference type="GO" id="GO:0016987">
    <property type="term" value="F:sigma factor activity"/>
    <property type="evidence" value="ECO:0007669"/>
    <property type="project" value="UniProtKB-KW"/>
</dbReference>
<dbReference type="AlphaFoldDB" id="A0A4R2KI74"/>
<evidence type="ECO:0000256" key="3">
    <source>
        <dbReference type="ARBA" id="ARBA00023082"/>
    </source>
</evidence>
<evidence type="ECO:0000256" key="5">
    <source>
        <dbReference type="ARBA" id="ARBA00023163"/>
    </source>
</evidence>
<dbReference type="RefSeq" id="WP_132545409.1">
    <property type="nucleotide sequence ID" value="NZ_SLWW01000010.1"/>
</dbReference>
<dbReference type="Pfam" id="PF04542">
    <property type="entry name" value="Sigma70_r2"/>
    <property type="match status" value="1"/>
</dbReference>
<dbReference type="GO" id="GO:0003677">
    <property type="term" value="F:DNA binding"/>
    <property type="evidence" value="ECO:0007669"/>
    <property type="project" value="UniProtKB-KW"/>
</dbReference>
<dbReference type="EMBL" id="SLWW01000010">
    <property type="protein sequence ID" value="TCO70239.1"/>
    <property type="molecule type" value="Genomic_DNA"/>
</dbReference>
<feature type="domain" description="RNA polymerase sigma-70" evidence="6">
    <location>
        <begin position="201"/>
        <end position="227"/>
    </location>
</feature>
<dbReference type="InterPro" id="IPR007627">
    <property type="entry name" value="RNA_pol_sigma70_r2"/>
</dbReference>
<evidence type="ECO:0000256" key="2">
    <source>
        <dbReference type="ARBA" id="ARBA00023015"/>
    </source>
</evidence>
<keyword evidence="3" id="KW-0731">Sigma factor</keyword>
<dbReference type="InterPro" id="IPR014284">
    <property type="entry name" value="RNA_pol_sigma-70_dom"/>
</dbReference>
<dbReference type="CDD" id="cd06171">
    <property type="entry name" value="Sigma70_r4"/>
    <property type="match status" value="1"/>
</dbReference>
<dbReference type="InterPro" id="IPR007630">
    <property type="entry name" value="RNA_pol_sigma70_r4"/>
</dbReference>
<dbReference type="SUPFAM" id="SSF88659">
    <property type="entry name" value="Sigma3 and sigma4 domains of RNA polymerase sigma factors"/>
    <property type="match status" value="1"/>
</dbReference>
<sequence>MTNEDLIRKYRQTGDQEYRDRLVLENLGLIHFLARKFSWAGFSTGEIVSMGAEGILRAADEFDPESGRPFSSYMAACIRREFSVAATKARFQTSIGASQVPIKAVNQIPKRAAGNIANGMTEDEAFAEASSYYGISAGTAKDILQQVSAGYVDVHDIEMACDPGMNDQDRTRAVLLSAFDVLNDRERDIVARRILAVDGETLEEIARDYGVSLERIRQIQREALGKMETELRRRGLRFDDFALVGAA</sequence>
<keyword evidence="4" id="KW-0238">DNA-binding</keyword>
<evidence type="ECO:0000313" key="7">
    <source>
        <dbReference type="EMBL" id="TCO70239.1"/>
    </source>
</evidence>
<proteinExistence type="inferred from homology"/>
<accession>A0A4R2KI74</accession>
<keyword evidence="8" id="KW-1185">Reference proteome</keyword>